<accession>A0A0E9SRR0</accession>
<reference evidence="1" key="2">
    <citation type="journal article" date="2015" name="Fish Shellfish Immunol.">
        <title>Early steps in the European eel (Anguilla anguilla)-Vibrio vulnificus interaction in the gills: Role of the RtxA13 toxin.</title>
        <authorList>
            <person name="Callol A."/>
            <person name="Pajuelo D."/>
            <person name="Ebbesson L."/>
            <person name="Teles M."/>
            <person name="MacKenzie S."/>
            <person name="Amaro C."/>
        </authorList>
    </citation>
    <scope>NUCLEOTIDE SEQUENCE</scope>
</reference>
<protein>
    <submittedName>
        <fullName evidence="1">Uncharacterized protein</fullName>
    </submittedName>
</protein>
<dbReference type="EMBL" id="GBXM01064528">
    <property type="protein sequence ID" value="JAH44049.1"/>
    <property type="molecule type" value="Transcribed_RNA"/>
</dbReference>
<sequence>MTSFSSRIALNRKHHVSTASALPLVVLISHSTK</sequence>
<dbReference type="AlphaFoldDB" id="A0A0E9SRR0"/>
<proteinExistence type="predicted"/>
<evidence type="ECO:0000313" key="1">
    <source>
        <dbReference type="EMBL" id="JAH44049.1"/>
    </source>
</evidence>
<organism evidence="1">
    <name type="scientific">Anguilla anguilla</name>
    <name type="common">European freshwater eel</name>
    <name type="synonym">Muraena anguilla</name>
    <dbReference type="NCBI Taxonomy" id="7936"/>
    <lineage>
        <taxon>Eukaryota</taxon>
        <taxon>Metazoa</taxon>
        <taxon>Chordata</taxon>
        <taxon>Craniata</taxon>
        <taxon>Vertebrata</taxon>
        <taxon>Euteleostomi</taxon>
        <taxon>Actinopterygii</taxon>
        <taxon>Neopterygii</taxon>
        <taxon>Teleostei</taxon>
        <taxon>Anguilliformes</taxon>
        <taxon>Anguillidae</taxon>
        <taxon>Anguilla</taxon>
    </lineage>
</organism>
<name>A0A0E9SRR0_ANGAN</name>
<reference evidence="1" key="1">
    <citation type="submission" date="2014-11" db="EMBL/GenBank/DDBJ databases">
        <authorList>
            <person name="Amaro Gonzalez C."/>
        </authorList>
    </citation>
    <scope>NUCLEOTIDE SEQUENCE</scope>
</reference>